<protein>
    <submittedName>
        <fullName evidence="3">Sensor domain-containing protein</fullName>
    </submittedName>
</protein>
<dbReference type="Gene3D" id="3.40.1000.70">
    <property type="entry name" value="PknH-like extracellular domain"/>
    <property type="match status" value="1"/>
</dbReference>
<dbReference type="Proteomes" id="UP001236585">
    <property type="component" value="Chromosome"/>
</dbReference>
<keyword evidence="1" id="KW-0732">Signal</keyword>
<feature type="signal peptide" evidence="1">
    <location>
        <begin position="1"/>
        <end position="24"/>
    </location>
</feature>
<dbReference type="InterPro" id="IPR038232">
    <property type="entry name" value="PknH-like_Extracell_sf"/>
</dbReference>
<dbReference type="RefSeq" id="WP_285188721.1">
    <property type="nucleotide sequence ID" value="NZ_CP126981.1"/>
</dbReference>
<evidence type="ECO:0000259" key="2">
    <source>
        <dbReference type="Pfam" id="PF14032"/>
    </source>
</evidence>
<reference evidence="3 4" key="1">
    <citation type="journal article" date="2023" name="Microbiol. Resour. Announc.">
        <title>Complete Genome Sequence of Mycobacterium wuenschmanii, a novel Nontuberculous Mycobacterium Isolated from a captive population of Amazon Milk Frogs.</title>
        <authorList>
            <person name="Hicks J."/>
            <person name="Zeineldin M."/>
            <person name="Ward H."/>
            <person name="Wuenschmann A."/>
            <person name="Camp P."/>
            <person name="Farrell D."/>
            <person name="Lehman K."/>
            <person name="Thacker T."/>
            <person name="Cuthbert E."/>
        </authorList>
    </citation>
    <scope>NUCLEOTIDE SEQUENCE [LARGE SCALE GENOMIC DNA]</scope>
    <source>
        <strain evidence="3 4">Wuenschmanii</strain>
    </source>
</reference>
<gene>
    <name evidence="3" type="ORF">PT015_03095</name>
</gene>
<keyword evidence="4" id="KW-1185">Reference proteome</keyword>
<organism evidence="3 4">
    <name type="scientific">Candidatus Mycobacterium wuenschmannii</name>
    <dbReference type="NCBI Taxonomy" id="3027808"/>
    <lineage>
        <taxon>Bacteria</taxon>
        <taxon>Bacillati</taxon>
        <taxon>Actinomycetota</taxon>
        <taxon>Actinomycetes</taxon>
        <taxon>Mycobacteriales</taxon>
        <taxon>Mycobacteriaceae</taxon>
        <taxon>Mycobacterium</taxon>
    </lineage>
</organism>
<dbReference type="EMBL" id="CP126981">
    <property type="protein sequence ID" value="WIM88501.1"/>
    <property type="molecule type" value="Genomic_DNA"/>
</dbReference>
<dbReference type="Pfam" id="PF14032">
    <property type="entry name" value="PknH_C"/>
    <property type="match status" value="1"/>
</dbReference>
<dbReference type="InterPro" id="IPR026954">
    <property type="entry name" value="PknH-like_Extracell"/>
</dbReference>
<feature type="chain" id="PRO_5045741038" evidence="1">
    <location>
        <begin position="25"/>
        <end position="217"/>
    </location>
</feature>
<proteinExistence type="predicted"/>
<accession>A0ABY8VYX8</accession>
<sequence length="217" mass="23439">MRLVHGFAALLTAAGVLVASPAAAIPVVAQSKIDALLLSDDDVSSIVGLPLRRVGDIRPKPGQAGPLPDRDDCRSFVQSDVSLWTAEFTAFRRVQQRDDPETPQFAVTQSVALYPNAMTAAGTFRRAFAPDMVGRCGSVTLTDTSNASWRIDKVSITGNHASWMLANLQDGQDTTWRCANEIRQKGNAMFMEFECQYGNGGPLVAQMANLIANRIPS</sequence>
<name>A0ABY8VYX8_9MYCO</name>
<evidence type="ECO:0000256" key="1">
    <source>
        <dbReference type="SAM" id="SignalP"/>
    </source>
</evidence>
<evidence type="ECO:0000313" key="4">
    <source>
        <dbReference type="Proteomes" id="UP001236585"/>
    </source>
</evidence>
<evidence type="ECO:0000313" key="3">
    <source>
        <dbReference type="EMBL" id="WIM88501.1"/>
    </source>
</evidence>
<feature type="domain" description="PknH-like extracellular" evidence="2">
    <location>
        <begin position="28"/>
        <end position="214"/>
    </location>
</feature>